<dbReference type="GeneID" id="57346862"/>
<comment type="caution">
    <text evidence="1">The sequence shown here is derived from an EMBL/GenBank/DDBJ whole genome shotgun (WGS) entry which is preliminary data.</text>
</comment>
<evidence type="ECO:0000313" key="2">
    <source>
        <dbReference type="EMBL" id="VXC44648.1"/>
    </source>
</evidence>
<name>A0A653YPY7_9GAMM</name>
<evidence type="ECO:0000313" key="3">
    <source>
        <dbReference type="Proteomes" id="UP000433737"/>
    </source>
</evidence>
<dbReference type="EMBL" id="JABWPM010000022">
    <property type="protein sequence ID" value="NUY98163.1"/>
    <property type="molecule type" value="Genomic_DNA"/>
</dbReference>
<sequence length="169" mass="18157">MIVLLAAATAIVALVMLFAWMPEIREPGLLLRRWSRGADGHCSAAIGKAVDSVIAGFASEHALPDVDASRLRDMKSRPGMMPVALLLHPQLVRRENGRFVRGRNLTAVMTATGVSALVLPPLAGMALHDVSLSLLPLLNVAVFFTGVQLVRQTWSDMSLLNVLVTGKPD</sequence>
<reference evidence="1 4" key="2">
    <citation type="submission" date="2020-05" db="EMBL/GenBank/DDBJ databases">
        <title>Whole Genome Sequences of Enterobacteriales Associated with the International Space Station.</title>
        <authorList>
            <person name="Bharadwaj A."/>
            <person name="Daudu R."/>
            <person name="Singh N."/>
            <person name="Wood J."/>
            <person name="Debieu M."/>
            <person name="Mason C."/>
            <person name="Wang C."/>
            <person name="Venkateswaran K."/>
        </authorList>
    </citation>
    <scope>NUCLEOTIDE SEQUENCE [LARGE SCALE GENOMIC DNA]</scope>
    <source>
        <strain evidence="1 4">IF5SW-B1</strain>
    </source>
</reference>
<evidence type="ECO:0000313" key="1">
    <source>
        <dbReference type="EMBL" id="NUY98163.1"/>
    </source>
</evidence>
<dbReference type="AlphaFoldDB" id="A0A653YPY7"/>
<protein>
    <submittedName>
        <fullName evidence="1">Uncharacterized protein</fullName>
    </submittedName>
</protein>
<organism evidence="1 4">
    <name type="scientific">Pantoea brenneri</name>
    <dbReference type="NCBI Taxonomy" id="472694"/>
    <lineage>
        <taxon>Bacteria</taxon>
        <taxon>Pseudomonadati</taxon>
        <taxon>Pseudomonadota</taxon>
        <taxon>Gammaproteobacteria</taxon>
        <taxon>Enterobacterales</taxon>
        <taxon>Erwiniaceae</taxon>
        <taxon>Pantoea</taxon>
    </lineage>
</organism>
<dbReference type="Proteomes" id="UP000433737">
    <property type="component" value="Unassembled WGS sequence"/>
</dbReference>
<proteinExistence type="predicted"/>
<gene>
    <name evidence="1" type="ORF">HU668_17035</name>
    <name evidence="2" type="ORF">PANT111_40288</name>
</gene>
<evidence type="ECO:0000313" key="4">
    <source>
        <dbReference type="Proteomes" id="UP000566985"/>
    </source>
</evidence>
<accession>A0A653YPY7</accession>
<reference evidence="2 3" key="1">
    <citation type="submission" date="2019-10" db="EMBL/GenBank/DDBJ databases">
        <authorList>
            <person name="Karimi E."/>
        </authorList>
    </citation>
    <scope>NUCLEOTIDE SEQUENCE [LARGE SCALE GENOMIC DNA]</scope>
    <source>
        <strain evidence="2">Pantoea sp. 111</strain>
    </source>
</reference>
<dbReference type="Proteomes" id="UP000566985">
    <property type="component" value="Unassembled WGS sequence"/>
</dbReference>
<dbReference type="RefSeq" id="WP_069729349.1">
    <property type="nucleotide sequence ID" value="NZ_JABWPE010000022.1"/>
</dbReference>
<dbReference type="EMBL" id="CABWMH010000034">
    <property type="protein sequence ID" value="VXC44648.1"/>
    <property type="molecule type" value="Genomic_DNA"/>
</dbReference>